<feature type="region of interest" description="Disordered" evidence="1">
    <location>
        <begin position="108"/>
        <end position="127"/>
    </location>
</feature>
<dbReference type="SUPFAM" id="SSF52540">
    <property type="entry name" value="P-loop containing nucleoside triphosphate hydrolases"/>
    <property type="match status" value="1"/>
</dbReference>
<dbReference type="PANTHER" id="PTHR46411">
    <property type="entry name" value="FAMILY ATPASE, PUTATIVE-RELATED"/>
    <property type="match status" value="1"/>
</dbReference>
<dbReference type="InterPro" id="IPR003593">
    <property type="entry name" value="AAA+_ATPase"/>
</dbReference>
<feature type="compositionally biased region" description="Polar residues" evidence="1">
    <location>
        <begin position="37"/>
        <end position="46"/>
    </location>
</feature>
<dbReference type="InterPro" id="IPR003959">
    <property type="entry name" value="ATPase_AAA_core"/>
</dbReference>
<sequence length="756" mass="86641">MSVITTVTSPHTAMPNNDSPVDDPASGKSDTPKTEVTENMDTSAQETVKETEPPRRPSRIRYTAACFNYDGQNFSHSQDEPFPSQVPQHDETAKPIIEVITSMRVALKSDSKQANEKSDQNFKGKKETMDDKVIRGIDSSRIIIHSPYLSELIRDTVDYYPGQNLTGETILIHEPYGVLLHYWEKLNQTHSSSEESFESKESDRKIQLEHLGVLIEYLTPIVKKQLETIQRRLGQDSPTTTWDDLWYLLRPGSQSYCKWDGHWMGCVIEDTTKCPPDEEDNLPERWEVKIWFLSMHWSYGTLIPASHTIDIPKFEGEKKVGQLDVYPEQYFEGDRKKDFEIRGDQICDMLWNGHKYANYDGELMSNKKMKYKGQIILSAFGDQAIQFEEDKWAFDMDPEPVDKTRPANGSSEVLQPLWLDPTKDSRDSLTVAHKFIICPVVAGFTLPAKTWVSAHVGNIQDLAQEEVPEAIVSSEKLKIIKALAERQMSPKPWSADYIKNKGEGVVILLHGPPGVGKTYTVESIAMRKRQPLISLSTSDLRTRTTTLEEELTRWFKMADKWRAILLIDECDLFLERREKKDFARNAIVSAFLGKIEYFGGLLFLTTNRVGHIDDAFMSRVHAVIGFDPLDGTRREKIWDSLLTKLNRERKGVIRISNGAKKFLKTPEVLEYTDWNGREIRNAFQTAIALAEYEAKNASDYDQTQEIIVEAEHFKDVMEMNKSFRSYLDSIKDRNEGERAHSAAWRNDSWNAEEKGN</sequence>
<evidence type="ECO:0000313" key="3">
    <source>
        <dbReference type="EMBL" id="KAK1494640.1"/>
    </source>
</evidence>
<dbReference type="InterPro" id="IPR054289">
    <property type="entry name" value="DUF7025"/>
</dbReference>
<comment type="caution">
    <text evidence="3">The sequence shown here is derived from an EMBL/GenBank/DDBJ whole genome shotgun (WGS) entry which is preliminary data.</text>
</comment>
<dbReference type="PANTHER" id="PTHR46411:SF4">
    <property type="entry name" value="AAA+ ATPASE DOMAIN-CONTAINING PROTEIN"/>
    <property type="match status" value="1"/>
</dbReference>
<evidence type="ECO:0000259" key="2">
    <source>
        <dbReference type="SMART" id="SM00382"/>
    </source>
</evidence>
<gene>
    <name evidence="3" type="ORF">CTAM01_08994</name>
</gene>
<protein>
    <recommendedName>
        <fullName evidence="2">AAA+ ATPase domain-containing protein</fullName>
    </recommendedName>
</protein>
<evidence type="ECO:0000313" key="4">
    <source>
        <dbReference type="Proteomes" id="UP001227543"/>
    </source>
</evidence>
<evidence type="ECO:0000256" key="1">
    <source>
        <dbReference type="SAM" id="MobiDB-lite"/>
    </source>
</evidence>
<dbReference type="InterPro" id="IPR056599">
    <property type="entry name" value="AAA_lid_fung"/>
</dbReference>
<dbReference type="Pfam" id="PF00004">
    <property type="entry name" value="AAA"/>
    <property type="match status" value="1"/>
</dbReference>
<dbReference type="CDD" id="cd19481">
    <property type="entry name" value="RecA-like_protease"/>
    <property type="match status" value="1"/>
</dbReference>
<proteinExistence type="predicted"/>
<dbReference type="Pfam" id="PF23232">
    <property type="entry name" value="AAA_lid_13"/>
    <property type="match status" value="1"/>
</dbReference>
<feature type="region of interest" description="Disordered" evidence="1">
    <location>
        <begin position="1"/>
        <end position="58"/>
    </location>
</feature>
<feature type="compositionally biased region" description="Polar residues" evidence="1">
    <location>
        <begin position="1"/>
        <end position="19"/>
    </location>
</feature>
<keyword evidence="4" id="KW-1185">Reference proteome</keyword>
<dbReference type="Proteomes" id="UP001227543">
    <property type="component" value="Unassembled WGS sequence"/>
</dbReference>
<dbReference type="SMART" id="SM00382">
    <property type="entry name" value="AAA"/>
    <property type="match status" value="1"/>
</dbReference>
<reference evidence="3 4" key="1">
    <citation type="submission" date="2016-10" db="EMBL/GenBank/DDBJ databases">
        <title>The genome sequence of Colletotrichum fioriniae PJ7.</title>
        <authorList>
            <person name="Baroncelli R."/>
        </authorList>
    </citation>
    <scope>NUCLEOTIDE SEQUENCE [LARGE SCALE GENOMIC DNA]</scope>
    <source>
        <strain evidence="3 4">Tom-12</strain>
    </source>
</reference>
<name>A0ABQ9R5C0_9PEZI</name>
<feature type="domain" description="AAA+ ATPase" evidence="2">
    <location>
        <begin position="503"/>
        <end position="630"/>
    </location>
</feature>
<accession>A0ABQ9R5C0</accession>
<organism evidence="3 4">
    <name type="scientific">Colletotrichum tamarilloi</name>
    <dbReference type="NCBI Taxonomy" id="1209934"/>
    <lineage>
        <taxon>Eukaryota</taxon>
        <taxon>Fungi</taxon>
        <taxon>Dikarya</taxon>
        <taxon>Ascomycota</taxon>
        <taxon>Pezizomycotina</taxon>
        <taxon>Sordariomycetes</taxon>
        <taxon>Hypocreomycetidae</taxon>
        <taxon>Glomerellales</taxon>
        <taxon>Glomerellaceae</taxon>
        <taxon>Colletotrichum</taxon>
        <taxon>Colletotrichum acutatum species complex</taxon>
    </lineage>
</organism>
<dbReference type="InterPro" id="IPR027417">
    <property type="entry name" value="P-loop_NTPase"/>
</dbReference>
<dbReference type="EMBL" id="MLFU01000033">
    <property type="protein sequence ID" value="KAK1494640.1"/>
    <property type="molecule type" value="Genomic_DNA"/>
</dbReference>
<dbReference type="Gene3D" id="3.40.50.300">
    <property type="entry name" value="P-loop containing nucleotide triphosphate hydrolases"/>
    <property type="match status" value="1"/>
</dbReference>
<dbReference type="Pfam" id="PF22942">
    <property type="entry name" value="DUF7025"/>
    <property type="match status" value="1"/>
</dbReference>
<dbReference type="GeneID" id="85409252"/>
<dbReference type="RefSeq" id="XP_060380454.1">
    <property type="nucleotide sequence ID" value="XM_060525014.1"/>
</dbReference>